<dbReference type="GeneID" id="18929989"/>
<reference evidence="2" key="1">
    <citation type="journal article" date="2011" name="Proc. Natl. Acad. Sci. U.S.A.">
        <title>Obligate biotrophy features unraveled by the genomic analysis of rust fungi.</title>
        <authorList>
            <person name="Duplessis S."/>
            <person name="Cuomo C.A."/>
            <person name="Lin Y.-C."/>
            <person name="Aerts A."/>
            <person name="Tisserant E."/>
            <person name="Veneault-Fourrey C."/>
            <person name="Joly D.L."/>
            <person name="Hacquard S."/>
            <person name="Amselem J."/>
            <person name="Cantarel B.L."/>
            <person name="Chiu R."/>
            <person name="Coutinho P.M."/>
            <person name="Feau N."/>
            <person name="Field M."/>
            <person name="Frey P."/>
            <person name="Gelhaye E."/>
            <person name="Goldberg J."/>
            <person name="Grabherr M.G."/>
            <person name="Kodira C.D."/>
            <person name="Kohler A."/>
            <person name="Kuees U."/>
            <person name="Lindquist E.A."/>
            <person name="Lucas S.M."/>
            <person name="Mago R."/>
            <person name="Mauceli E."/>
            <person name="Morin E."/>
            <person name="Murat C."/>
            <person name="Pangilinan J.L."/>
            <person name="Park R."/>
            <person name="Pearson M."/>
            <person name="Quesneville H."/>
            <person name="Rouhier N."/>
            <person name="Sakthikumar S."/>
            <person name="Salamov A.A."/>
            <person name="Schmutz J."/>
            <person name="Selles B."/>
            <person name="Shapiro H."/>
            <person name="Tanguay P."/>
            <person name="Tuskan G.A."/>
            <person name="Henrissat B."/>
            <person name="Van de Peer Y."/>
            <person name="Rouze P."/>
            <person name="Ellis J.G."/>
            <person name="Dodds P.N."/>
            <person name="Schein J.E."/>
            <person name="Zhong S."/>
            <person name="Hamelin R.C."/>
            <person name="Grigoriev I.V."/>
            <person name="Szabo L.J."/>
            <person name="Martin F."/>
        </authorList>
    </citation>
    <scope>NUCLEOTIDE SEQUENCE [LARGE SCALE GENOMIC DNA]</scope>
    <source>
        <strain evidence="2">98AG31 / pathotype 3-4-7</strain>
    </source>
</reference>
<evidence type="ECO:0000313" key="1">
    <source>
        <dbReference type="EMBL" id="EGG07000.1"/>
    </source>
</evidence>
<dbReference type="InParanoid" id="F4RLG1"/>
<dbReference type="HOGENOM" id="CLU_847534_0_0_1"/>
<name>F4RLG1_MELLP</name>
<dbReference type="Proteomes" id="UP000001072">
    <property type="component" value="Unassembled WGS sequence"/>
</dbReference>
<sequence>MQADSDLSVGMNGLVYLSDRTSVRIAGNDLGQRCNVSAVHPFIAGSTSPFSIVTRGEEIFPNGTPVVFTGTAIVTGRPGLLVVNVDGGIMAVNIGLSQFSQDRINLIHVVGRGRVRLRRRVGQNQGLEGWWLLVVSHSVFVDSLGSFVEFEIYYTDNQGYISQLPEASIQSGGIVSLEGAIITFCVPRLRALLAPRIIETDAVQAGGTGKGMDCYEYVAMQPTLLSTNSTSQFRTFTSNCVEWEATTGHLEKGRGTARNRIEMKQFEDESDSHKRQEIDKVNMGAATALIFNDVGGLCSHDGAMSEYDMDWEDAENEVEVLDSRNEVV</sequence>
<dbReference type="RefSeq" id="XP_007409960.1">
    <property type="nucleotide sequence ID" value="XM_007409898.1"/>
</dbReference>
<proteinExistence type="predicted"/>
<keyword evidence="2" id="KW-1185">Reference proteome</keyword>
<dbReference type="KEGG" id="mlr:MELLADRAFT_62931"/>
<organism evidence="2">
    <name type="scientific">Melampsora larici-populina (strain 98AG31 / pathotype 3-4-7)</name>
    <name type="common">Poplar leaf rust fungus</name>
    <dbReference type="NCBI Taxonomy" id="747676"/>
    <lineage>
        <taxon>Eukaryota</taxon>
        <taxon>Fungi</taxon>
        <taxon>Dikarya</taxon>
        <taxon>Basidiomycota</taxon>
        <taxon>Pucciniomycotina</taxon>
        <taxon>Pucciniomycetes</taxon>
        <taxon>Pucciniales</taxon>
        <taxon>Melampsoraceae</taxon>
        <taxon>Melampsora</taxon>
    </lineage>
</organism>
<protein>
    <submittedName>
        <fullName evidence="1">Uncharacterized protein</fullName>
    </submittedName>
</protein>
<gene>
    <name evidence="1" type="ORF">MELLADRAFT_62931</name>
</gene>
<dbReference type="VEuPathDB" id="FungiDB:MELLADRAFT_62931"/>
<accession>F4RLG1</accession>
<dbReference type="EMBL" id="GL883106">
    <property type="protein sequence ID" value="EGG07000.1"/>
    <property type="molecule type" value="Genomic_DNA"/>
</dbReference>
<dbReference type="AlphaFoldDB" id="F4RLG1"/>
<evidence type="ECO:0000313" key="2">
    <source>
        <dbReference type="Proteomes" id="UP000001072"/>
    </source>
</evidence>